<accession>A0ABQ5KQW4</accession>
<dbReference type="EMBL" id="BQXS01003618">
    <property type="protein sequence ID" value="GKT34856.1"/>
    <property type="molecule type" value="Genomic_DNA"/>
</dbReference>
<feature type="non-terminal residue" evidence="1">
    <location>
        <position position="1"/>
    </location>
</feature>
<protein>
    <submittedName>
        <fullName evidence="1">Uncharacterized protein</fullName>
    </submittedName>
</protein>
<gene>
    <name evidence="1" type="ORF">ADUPG1_002884</name>
</gene>
<comment type="caution">
    <text evidence="1">The sequence shown here is derived from an EMBL/GenBank/DDBJ whole genome shotgun (WGS) entry which is preliminary data.</text>
</comment>
<evidence type="ECO:0000313" key="2">
    <source>
        <dbReference type="Proteomes" id="UP001057375"/>
    </source>
</evidence>
<evidence type="ECO:0000313" key="1">
    <source>
        <dbReference type="EMBL" id="GKT34856.1"/>
    </source>
</evidence>
<proteinExistence type="predicted"/>
<reference evidence="1" key="1">
    <citation type="submission" date="2022-03" db="EMBL/GenBank/DDBJ databases">
        <title>Draft genome sequence of Aduncisulcus paluster, a free-living microaerophilic Fornicata.</title>
        <authorList>
            <person name="Yuyama I."/>
            <person name="Kume K."/>
            <person name="Tamura T."/>
            <person name="Inagaki Y."/>
            <person name="Hashimoto T."/>
        </authorList>
    </citation>
    <scope>NUCLEOTIDE SEQUENCE</scope>
    <source>
        <strain evidence="1">NY0171</strain>
    </source>
</reference>
<dbReference type="Proteomes" id="UP001057375">
    <property type="component" value="Unassembled WGS sequence"/>
</dbReference>
<organism evidence="1 2">
    <name type="scientific">Aduncisulcus paluster</name>
    <dbReference type="NCBI Taxonomy" id="2918883"/>
    <lineage>
        <taxon>Eukaryota</taxon>
        <taxon>Metamonada</taxon>
        <taxon>Carpediemonas-like organisms</taxon>
        <taxon>Aduncisulcus</taxon>
    </lineage>
</organism>
<sequence length="34" mass="3702">YAGDHCTETAISIPDDNLRDAGVAFLVMHLIVMI</sequence>
<name>A0ABQ5KQW4_9EUKA</name>
<keyword evidence="2" id="KW-1185">Reference proteome</keyword>